<feature type="non-terminal residue" evidence="2">
    <location>
        <position position="1"/>
    </location>
</feature>
<sequence>TKETRNSITKNAKRIVLASFYSATFAQRIWANQTKLINRLSEGLERSILQGENPGAWARNFRDLLTKEMADTGKENALYAANRIAVTETARVQSETAQESFRKGGFEKMIWITEMDERTCGVCGPMDGEIFDVDGAQIGGELPPMHPFCRCSVAAYYERDSEALE</sequence>
<dbReference type="InterPro" id="IPR006528">
    <property type="entry name" value="Phage_head_morphogenesis_dom"/>
</dbReference>
<proteinExistence type="predicted"/>
<dbReference type="Proteomes" id="UP000589373">
    <property type="component" value="Unassembled WGS sequence"/>
</dbReference>
<gene>
    <name evidence="2" type="ORF">GX662_10950</name>
</gene>
<evidence type="ECO:0000313" key="3">
    <source>
        <dbReference type="Proteomes" id="UP000589373"/>
    </source>
</evidence>
<organism evidence="2 3">
    <name type="scientific">Trichococcus flocculiformis</name>
    <dbReference type="NCBI Taxonomy" id="82803"/>
    <lineage>
        <taxon>Bacteria</taxon>
        <taxon>Bacillati</taxon>
        <taxon>Bacillota</taxon>
        <taxon>Bacilli</taxon>
        <taxon>Lactobacillales</taxon>
        <taxon>Carnobacteriaceae</taxon>
        <taxon>Trichococcus</taxon>
    </lineage>
</organism>
<comment type="caution">
    <text evidence="2">The sequence shown here is derived from an EMBL/GenBank/DDBJ whole genome shotgun (WGS) entry which is preliminary data.</text>
</comment>
<accession>A0A847D789</accession>
<name>A0A847D789_9LACT</name>
<dbReference type="AlphaFoldDB" id="A0A847D789"/>
<protein>
    <submittedName>
        <fullName evidence="2">Minor capsid protein</fullName>
    </submittedName>
</protein>
<dbReference type="RefSeq" id="WP_276647704.1">
    <property type="nucleotide sequence ID" value="NZ_JAAZCD010000246.1"/>
</dbReference>
<evidence type="ECO:0000259" key="1">
    <source>
        <dbReference type="Pfam" id="PF04233"/>
    </source>
</evidence>
<dbReference type="EMBL" id="JAAZCD010000246">
    <property type="protein sequence ID" value="NLD32753.1"/>
    <property type="molecule type" value="Genomic_DNA"/>
</dbReference>
<dbReference type="NCBIfam" id="TIGR01641">
    <property type="entry name" value="phageSPP1_gp7"/>
    <property type="match status" value="1"/>
</dbReference>
<reference evidence="2 3" key="1">
    <citation type="journal article" date="2020" name="Biotechnol. Biofuels">
        <title>New insights from the biogas microbiome by comprehensive genome-resolved metagenomics of nearly 1600 species originating from multiple anaerobic digesters.</title>
        <authorList>
            <person name="Campanaro S."/>
            <person name="Treu L."/>
            <person name="Rodriguez-R L.M."/>
            <person name="Kovalovszki A."/>
            <person name="Ziels R.M."/>
            <person name="Maus I."/>
            <person name="Zhu X."/>
            <person name="Kougias P.G."/>
            <person name="Basile A."/>
            <person name="Luo G."/>
            <person name="Schluter A."/>
            <person name="Konstantinidis K.T."/>
            <person name="Angelidaki I."/>
        </authorList>
    </citation>
    <scope>NUCLEOTIDE SEQUENCE [LARGE SCALE GENOMIC DNA]</scope>
    <source>
        <strain evidence="2">AS07pgkLD_105</strain>
    </source>
</reference>
<feature type="domain" description="Phage head morphogenesis" evidence="1">
    <location>
        <begin position="41"/>
        <end position="153"/>
    </location>
</feature>
<evidence type="ECO:0000313" key="2">
    <source>
        <dbReference type="EMBL" id="NLD32753.1"/>
    </source>
</evidence>
<dbReference type="Pfam" id="PF04233">
    <property type="entry name" value="Phage_Mu_F"/>
    <property type="match status" value="1"/>
</dbReference>